<evidence type="ECO:0000259" key="1">
    <source>
        <dbReference type="PROSITE" id="PS51819"/>
    </source>
</evidence>
<dbReference type="SUPFAM" id="SSF54593">
    <property type="entry name" value="Glyoxalase/Bleomycin resistance protein/Dihydroxybiphenyl dioxygenase"/>
    <property type="match status" value="1"/>
</dbReference>
<dbReference type="PANTHER" id="PTHR33993">
    <property type="entry name" value="GLYOXALASE-RELATED"/>
    <property type="match status" value="1"/>
</dbReference>
<feature type="domain" description="VOC" evidence="1">
    <location>
        <begin position="4"/>
        <end position="125"/>
    </location>
</feature>
<proteinExistence type="predicted"/>
<comment type="caution">
    <text evidence="2">The sequence shown here is derived from an EMBL/GenBank/DDBJ whole genome shotgun (WGS) entry which is preliminary data.</text>
</comment>
<dbReference type="Proteomes" id="UP001339911">
    <property type="component" value="Unassembled WGS sequence"/>
</dbReference>
<reference evidence="2 3" key="1">
    <citation type="submission" date="2024-01" db="EMBL/GenBank/DDBJ databases">
        <title>Genome insights into Plantactinospora veratri sp. nov.</title>
        <authorList>
            <person name="Wang L."/>
        </authorList>
    </citation>
    <scope>NUCLEOTIDE SEQUENCE [LARGE SCALE GENOMIC DNA]</scope>
    <source>
        <strain evidence="2 3">NEAU-FHS4</strain>
    </source>
</reference>
<dbReference type="InterPro" id="IPR052164">
    <property type="entry name" value="Anthracycline_SecMetBiosynth"/>
</dbReference>
<organism evidence="2 3">
    <name type="scientific">Plantactinospora veratri</name>
    <dbReference type="NCBI Taxonomy" id="1436122"/>
    <lineage>
        <taxon>Bacteria</taxon>
        <taxon>Bacillati</taxon>
        <taxon>Actinomycetota</taxon>
        <taxon>Actinomycetes</taxon>
        <taxon>Micromonosporales</taxon>
        <taxon>Micromonosporaceae</taxon>
        <taxon>Plantactinospora</taxon>
    </lineage>
</organism>
<evidence type="ECO:0000313" key="2">
    <source>
        <dbReference type="EMBL" id="MEE6307585.1"/>
    </source>
</evidence>
<dbReference type="PANTHER" id="PTHR33993:SF14">
    <property type="entry name" value="GB|AAF24581.1"/>
    <property type="match status" value="1"/>
</dbReference>
<dbReference type="RefSeq" id="WP_331207896.1">
    <property type="nucleotide sequence ID" value="NZ_JAZGQL010000008.1"/>
</dbReference>
<dbReference type="Gene3D" id="3.10.180.10">
    <property type="entry name" value="2,3-Dihydroxybiphenyl 1,2-Dioxygenase, domain 1"/>
    <property type="match status" value="1"/>
</dbReference>
<keyword evidence="3" id="KW-1185">Reference proteome</keyword>
<sequence length="144" mass="15974">MLRGLTTVSLFADDVPAARTWYAELLGVEAYFVRPTEGTPAYVEFRVGDYQHELGIVDSRYAPHGRPERVGGAVVYWYVDDVRASFDRLLSLGATVHDKPVERGSGFVTASVVDPFGNILGVMENQHYLEVLRSRTAAGNPDQR</sequence>
<dbReference type="EMBL" id="JAZGQL010000008">
    <property type="protein sequence ID" value="MEE6307585.1"/>
    <property type="molecule type" value="Genomic_DNA"/>
</dbReference>
<dbReference type="PROSITE" id="PS51819">
    <property type="entry name" value="VOC"/>
    <property type="match status" value="1"/>
</dbReference>
<protein>
    <submittedName>
        <fullName evidence="2">VOC family protein</fullName>
    </submittedName>
</protein>
<name>A0ABU7SCB1_9ACTN</name>
<dbReference type="InterPro" id="IPR004360">
    <property type="entry name" value="Glyas_Fos-R_dOase_dom"/>
</dbReference>
<dbReference type="InterPro" id="IPR029068">
    <property type="entry name" value="Glyas_Bleomycin-R_OHBP_Dase"/>
</dbReference>
<dbReference type="InterPro" id="IPR037523">
    <property type="entry name" value="VOC_core"/>
</dbReference>
<dbReference type="Pfam" id="PF00903">
    <property type="entry name" value="Glyoxalase"/>
    <property type="match status" value="1"/>
</dbReference>
<evidence type="ECO:0000313" key="3">
    <source>
        <dbReference type="Proteomes" id="UP001339911"/>
    </source>
</evidence>
<gene>
    <name evidence="2" type="ORF">V1634_12200</name>
</gene>
<accession>A0ABU7SCB1</accession>